<dbReference type="EMBL" id="MCFE01000106">
    <property type="protein sequence ID" value="ORX98846.1"/>
    <property type="molecule type" value="Genomic_DNA"/>
</dbReference>
<feature type="compositionally biased region" description="Acidic residues" evidence="1">
    <location>
        <begin position="109"/>
        <end position="122"/>
    </location>
</feature>
<evidence type="ECO:0000256" key="1">
    <source>
        <dbReference type="SAM" id="MobiDB-lite"/>
    </source>
</evidence>
<organism evidence="4 5">
    <name type="scientific">Basidiobolus meristosporus CBS 931.73</name>
    <dbReference type="NCBI Taxonomy" id="1314790"/>
    <lineage>
        <taxon>Eukaryota</taxon>
        <taxon>Fungi</taxon>
        <taxon>Fungi incertae sedis</taxon>
        <taxon>Zoopagomycota</taxon>
        <taxon>Entomophthoromycotina</taxon>
        <taxon>Basidiobolomycetes</taxon>
        <taxon>Basidiobolales</taxon>
        <taxon>Basidiobolaceae</taxon>
        <taxon>Basidiobolus</taxon>
    </lineage>
</organism>
<feature type="region of interest" description="Disordered" evidence="1">
    <location>
        <begin position="28"/>
        <end position="51"/>
    </location>
</feature>
<evidence type="ECO:0000256" key="2">
    <source>
        <dbReference type="SAM" id="SignalP"/>
    </source>
</evidence>
<evidence type="ECO:0000313" key="5">
    <source>
        <dbReference type="Proteomes" id="UP000193498"/>
    </source>
</evidence>
<keyword evidence="5" id="KW-1185">Reference proteome</keyword>
<feature type="region of interest" description="Disordered" evidence="1">
    <location>
        <begin position="99"/>
        <end position="142"/>
    </location>
</feature>
<dbReference type="InParanoid" id="A0A1Y1YM65"/>
<gene>
    <name evidence="4" type="ORF">K493DRAFT_299706</name>
</gene>
<feature type="chain" id="PRO_5012553467" description="DUF7137 domain-containing protein" evidence="2">
    <location>
        <begin position="29"/>
        <end position="293"/>
    </location>
</feature>
<feature type="domain" description="DUF7137" evidence="3">
    <location>
        <begin position="140"/>
        <end position="253"/>
    </location>
</feature>
<reference evidence="4 5" key="1">
    <citation type="submission" date="2016-07" db="EMBL/GenBank/DDBJ databases">
        <title>Pervasive Adenine N6-methylation of Active Genes in Fungi.</title>
        <authorList>
            <consortium name="DOE Joint Genome Institute"/>
            <person name="Mondo S.J."/>
            <person name="Dannebaum R.O."/>
            <person name="Kuo R.C."/>
            <person name="Labutti K."/>
            <person name="Haridas S."/>
            <person name="Kuo A."/>
            <person name="Salamov A."/>
            <person name="Ahrendt S.R."/>
            <person name="Lipzen A."/>
            <person name="Sullivan W."/>
            <person name="Andreopoulos W.B."/>
            <person name="Clum A."/>
            <person name="Lindquist E."/>
            <person name="Daum C."/>
            <person name="Ramamoorthy G.K."/>
            <person name="Gryganskyi A."/>
            <person name="Culley D."/>
            <person name="Magnuson J.K."/>
            <person name="James T.Y."/>
            <person name="O'Malley M.A."/>
            <person name="Stajich J.E."/>
            <person name="Spatafora J.W."/>
            <person name="Visel A."/>
            <person name="Grigoriev I.V."/>
        </authorList>
    </citation>
    <scope>NUCLEOTIDE SEQUENCE [LARGE SCALE GENOMIC DNA]</scope>
    <source>
        <strain evidence="4 5">CBS 931.73</strain>
    </source>
</reference>
<feature type="signal peptide" evidence="2">
    <location>
        <begin position="1"/>
        <end position="28"/>
    </location>
</feature>
<dbReference type="Pfam" id="PF23585">
    <property type="entry name" value="DUF7137"/>
    <property type="match status" value="1"/>
</dbReference>
<feature type="compositionally biased region" description="Polar residues" evidence="1">
    <location>
        <begin position="28"/>
        <end position="40"/>
    </location>
</feature>
<comment type="caution">
    <text evidence="4">The sequence shown here is derived from an EMBL/GenBank/DDBJ whole genome shotgun (WGS) entry which is preliminary data.</text>
</comment>
<evidence type="ECO:0000259" key="3">
    <source>
        <dbReference type="Pfam" id="PF23585"/>
    </source>
</evidence>
<dbReference type="InterPro" id="IPR055561">
    <property type="entry name" value="DUF7137"/>
</dbReference>
<sequence length="293" mass="31455">MIVYFKRNIGLALLLSSVIVSTLSQAQSQDLADDSSNSPTGAPESEVAGAQDVAPPIDLGQENIGIQTSTVQSTAENPASGPTFMDPTIDEHSQQVPEFLPDETLPFPPEDETESVPEEPEPQDGQSPPGMGNAPGTNYNGQANFVNPPATLKFEIPTLGQAIQIPGTINLSWSPIGLIVAPQSINIEARNLLDNSVIPVASNLPSTTRAYSWNVPQGTKEGMYRLFIYTEAGKNAPVFPGHLSTYEGEVFELLYTLPAKQEKILDLISGAERVGHKTLGLILATTFGVWMWL</sequence>
<protein>
    <recommendedName>
        <fullName evidence="3">DUF7137 domain-containing protein</fullName>
    </recommendedName>
</protein>
<accession>A0A1Y1YM65</accession>
<dbReference type="AlphaFoldDB" id="A0A1Y1YM65"/>
<keyword evidence="2" id="KW-0732">Signal</keyword>
<name>A0A1Y1YM65_9FUNG</name>
<proteinExistence type="predicted"/>
<dbReference type="Proteomes" id="UP000193498">
    <property type="component" value="Unassembled WGS sequence"/>
</dbReference>
<evidence type="ECO:0000313" key="4">
    <source>
        <dbReference type="EMBL" id="ORX98846.1"/>
    </source>
</evidence>